<dbReference type="Gene3D" id="3.30.1120.10">
    <property type="match status" value="1"/>
</dbReference>
<dbReference type="Proteomes" id="UP001500840">
    <property type="component" value="Unassembled WGS sequence"/>
</dbReference>
<keyword evidence="2" id="KW-0479">Metal-binding</keyword>
<dbReference type="Gene3D" id="2.60.120.260">
    <property type="entry name" value="Galactose-binding domain-like"/>
    <property type="match status" value="1"/>
</dbReference>
<dbReference type="Pfam" id="PF00884">
    <property type="entry name" value="Sulfatase"/>
    <property type="match status" value="1"/>
</dbReference>
<organism evidence="7 8">
    <name type="scientific">Novipirellula rosea</name>
    <dbReference type="NCBI Taxonomy" id="1031540"/>
    <lineage>
        <taxon>Bacteria</taxon>
        <taxon>Pseudomonadati</taxon>
        <taxon>Planctomycetota</taxon>
        <taxon>Planctomycetia</taxon>
        <taxon>Pirellulales</taxon>
        <taxon>Pirellulaceae</taxon>
        <taxon>Novipirellula</taxon>
    </lineage>
</organism>
<dbReference type="SUPFAM" id="SSF49785">
    <property type="entry name" value="Galactose-binding domain-like"/>
    <property type="match status" value="1"/>
</dbReference>
<dbReference type="PROSITE" id="PS00523">
    <property type="entry name" value="SULFATASE_1"/>
    <property type="match status" value="1"/>
</dbReference>
<dbReference type="Pfam" id="PF00754">
    <property type="entry name" value="F5_F8_type_C"/>
    <property type="match status" value="1"/>
</dbReference>
<evidence type="ECO:0000259" key="6">
    <source>
        <dbReference type="PROSITE" id="PS50022"/>
    </source>
</evidence>
<dbReference type="PANTHER" id="PTHR42693:SF53">
    <property type="entry name" value="ENDO-4-O-SULFATASE"/>
    <property type="match status" value="1"/>
</dbReference>
<feature type="domain" description="F5/8 type C" evidence="6">
    <location>
        <begin position="490"/>
        <end position="639"/>
    </location>
</feature>
<dbReference type="InterPro" id="IPR050738">
    <property type="entry name" value="Sulfatase"/>
</dbReference>
<evidence type="ECO:0000313" key="8">
    <source>
        <dbReference type="Proteomes" id="UP001500840"/>
    </source>
</evidence>
<gene>
    <name evidence="7" type="ORF">GCM10023156_31090</name>
</gene>
<comment type="similarity">
    <text evidence="1">Belongs to the sulfatase family.</text>
</comment>
<sequence length="639" mass="70046">MQYQLRFHVMGMFLLSFVSHATAQTTRPVTPATRPNVIYIMADELGYFEPSYMGNPIIQTPNIDLMAAEGIRFTQGLAGSSVCAPTRCCFLTGKHSGHTSVRSNGGGTPLRADEETIASMLKPLGYATGGFGKWGCGGRGSTGVPEKHGFDVFVGYYDQVHAHSYYPPYILRNSEEMPLAGNHGNSNGDTYSHYVIMGEATKFIREHKDQPFFAYLPVTPPHGIFDIPDDDPAWAIYKDLALPEQAKRYAAMVTMLDRQVGEVLGLLKELGLDENTLVFFSGDNGGADYFASKEQPRGVHGANKHPTTGVEFRGKKGNLYEGGLRIPVVARWPGKIEPGTVSDLLWYFPDVLPTIAEVTGATAPADIDGISILPELIGETAAGHPQTKHEYLYWEIGGQTAVRMGNWKAIQPKKEGDWELYDLEREVSESMNLAEANPSMLAKLKGFAEQAHTPVVEGTFESRELHERDRAAKFGGKPPVKKTRKNKSTITMPTKGMLSNKDWSVVRFSSENAGNRKFAGNAIDGDPETLWHTKFSGGITPPPHELVIDLGAVYRIEGFVYLARQDGGWNGAIKNIEFSVSDSADHFADPVVKAELAKTRTPQTIPCEPVKGRYVLLRATSEQDGRDFATVAELGVIGN</sequence>
<keyword evidence="4" id="KW-0106">Calcium</keyword>
<evidence type="ECO:0000256" key="1">
    <source>
        <dbReference type="ARBA" id="ARBA00008779"/>
    </source>
</evidence>
<dbReference type="InterPro" id="IPR017850">
    <property type="entry name" value="Alkaline_phosphatase_core_sf"/>
</dbReference>
<comment type="caution">
    <text evidence="7">The sequence shown here is derived from an EMBL/GenBank/DDBJ whole genome shotgun (WGS) entry which is preliminary data.</text>
</comment>
<protein>
    <recommendedName>
        <fullName evidence="6">F5/8 type C domain-containing protein</fullName>
    </recommendedName>
</protein>
<dbReference type="RefSeq" id="WP_345323480.1">
    <property type="nucleotide sequence ID" value="NZ_BAABGA010000037.1"/>
</dbReference>
<evidence type="ECO:0000256" key="3">
    <source>
        <dbReference type="ARBA" id="ARBA00022801"/>
    </source>
</evidence>
<evidence type="ECO:0000313" key="7">
    <source>
        <dbReference type="EMBL" id="GAA4456160.1"/>
    </source>
</evidence>
<keyword evidence="3" id="KW-0378">Hydrolase</keyword>
<dbReference type="PROSITE" id="PS50022">
    <property type="entry name" value="FA58C_3"/>
    <property type="match status" value="1"/>
</dbReference>
<dbReference type="InterPro" id="IPR024607">
    <property type="entry name" value="Sulfatase_CS"/>
</dbReference>
<proteinExistence type="inferred from homology"/>
<dbReference type="InterPro" id="IPR000421">
    <property type="entry name" value="FA58C"/>
</dbReference>
<feature type="signal peptide" evidence="5">
    <location>
        <begin position="1"/>
        <end position="23"/>
    </location>
</feature>
<dbReference type="SUPFAM" id="SSF53649">
    <property type="entry name" value="Alkaline phosphatase-like"/>
    <property type="match status" value="1"/>
</dbReference>
<evidence type="ECO:0000256" key="5">
    <source>
        <dbReference type="SAM" id="SignalP"/>
    </source>
</evidence>
<reference evidence="8" key="1">
    <citation type="journal article" date="2019" name="Int. J. Syst. Evol. Microbiol.">
        <title>The Global Catalogue of Microorganisms (GCM) 10K type strain sequencing project: providing services to taxonomists for standard genome sequencing and annotation.</title>
        <authorList>
            <consortium name="The Broad Institute Genomics Platform"/>
            <consortium name="The Broad Institute Genome Sequencing Center for Infectious Disease"/>
            <person name="Wu L."/>
            <person name="Ma J."/>
        </authorList>
    </citation>
    <scope>NUCLEOTIDE SEQUENCE [LARGE SCALE GENOMIC DNA]</scope>
    <source>
        <strain evidence="8">JCM 17759</strain>
    </source>
</reference>
<dbReference type="CDD" id="cd16145">
    <property type="entry name" value="ARS_like"/>
    <property type="match status" value="1"/>
</dbReference>
<dbReference type="InterPro" id="IPR008979">
    <property type="entry name" value="Galactose-bd-like_sf"/>
</dbReference>
<evidence type="ECO:0000256" key="2">
    <source>
        <dbReference type="ARBA" id="ARBA00022723"/>
    </source>
</evidence>
<accession>A0ABP8MUE4</accession>
<keyword evidence="5" id="KW-0732">Signal</keyword>
<dbReference type="PANTHER" id="PTHR42693">
    <property type="entry name" value="ARYLSULFATASE FAMILY MEMBER"/>
    <property type="match status" value="1"/>
</dbReference>
<dbReference type="InterPro" id="IPR000917">
    <property type="entry name" value="Sulfatase_N"/>
</dbReference>
<evidence type="ECO:0000256" key="4">
    <source>
        <dbReference type="ARBA" id="ARBA00022837"/>
    </source>
</evidence>
<feature type="chain" id="PRO_5046535919" description="F5/8 type C domain-containing protein" evidence="5">
    <location>
        <begin position="24"/>
        <end position="639"/>
    </location>
</feature>
<dbReference type="EMBL" id="BAABGA010000037">
    <property type="protein sequence ID" value="GAA4456160.1"/>
    <property type="molecule type" value="Genomic_DNA"/>
</dbReference>
<keyword evidence="8" id="KW-1185">Reference proteome</keyword>
<name>A0ABP8MUE4_9BACT</name>
<dbReference type="Gene3D" id="3.40.720.10">
    <property type="entry name" value="Alkaline Phosphatase, subunit A"/>
    <property type="match status" value="1"/>
</dbReference>